<dbReference type="AlphaFoldDB" id="A0A9F2Q417"/>
<evidence type="ECO:0000256" key="4">
    <source>
        <dbReference type="ARBA" id="ARBA00022737"/>
    </source>
</evidence>
<evidence type="ECO:0000256" key="10">
    <source>
        <dbReference type="SAM" id="SignalP"/>
    </source>
</evidence>
<dbReference type="InterPro" id="IPR033132">
    <property type="entry name" value="GH_1_N_CS"/>
</dbReference>
<dbReference type="Pfam" id="PF00232">
    <property type="entry name" value="Glyco_hydro_1"/>
    <property type="match status" value="3"/>
</dbReference>
<comment type="similarity">
    <text evidence="8">Belongs to the glycosyl hydrolase 1 family. Klotho subfamily.</text>
</comment>
<proteinExistence type="inferred from homology"/>
<dbReference type="CTD" id="152831"/>
<evidence type="ECO:0000313" key="11">
    <source>
        <dbReference type="Proteomes" id="UP000695026"/>
    </source>
</evidence>
<dbReference type="PRINTS" id="PR00131">
    <property type="entry name" value="GLHYDRLASE1"/>
</dbReference>
<evidence type="ECO:0000256" key="5">
    <source>
        <dbReference type="ARBA" id="ARBA00022989"/>
    </source>
</evidence>
<feature type="signal peptide" evidence="10">
    <location>
        <begin position="1"/>
        <end position="20"/>
    </location>
</feature>
<keyword evidence="10" id="KW-0732">Signal</keyword>
<dbReference type="PANTHER" id="PTHR10353">
    <property type="entry name" value="GLYCOSYL HYDROLASE"/>
    <property type="match status" value="1"/>
</dbReference>
<dbReference type="SUPFAM" id="SSF51445">
    <property type="entry name" value="(Trans)glycosidases"/>
    <property type="match status" value="2"/>
</dbReference>
<keyword evidence="4" id="KW-0677">Repeat</keyword>
<evidence type="ECO:0000256" key="8">
    <source>
        <dbReference type="ARBA" id="ARBA00060858"/>
    </source>
</evidence>
<name>A0A9F2Q417_PYTBI</name>
<dbReference type="OMA" id="RRKFWKA"/>
<reference evidence="12" key="1">
    <citation type="submission" date="2025-08" db="UniProtKB">
        <authorList>
            <consortium name="RefSeq"/>
        </authorList>
    </citation>
    <scope>IDENTIFICATION</scope>
    <source>
        <tissue evidence="12">Liver</tissue>
    </source>
</reference>
<evidence type="ECO:0000256" key="3">
    <source>
        <dbReference type="ARBA" id="ARBA00022692"/>
    </source>
</evidence>
<evidence type="ECO:0000256" key="7">
    <source>
        <dbReference type="ARBA" id="ARBA00023180"/>
    </source>
</evidence>
<sequence>MACWHLEGPVALWAFVFIQSIPGFHRNGSSVWEKDPNLSPVNETQLFLYDTFPPDFLWGAGTSAFQVEGSQHNDGKGPSIWEHFLPSYLQDASRMEDSNDSYTFLEKDLTALSFLKVSSYHFSISWPRLFPTGMVTAVNEKGLSYYNRLIDALIHRHIEPIVTLYHWDLPWALQEKYGGWENDSLIAIFNDYATFCFQVFGDRVKYWITIHNPYLIAWHGYGTGLHAPGERREDAVYVVGHNLIKAHAKVWHNYNQHFRPHQKGFLSITLGSHWIEPNKINDELDIKKCQLSLQKVLGWFAKPIHGDGDYPEELKIELASLLPNATPTEKNFFKGTADFFAFSFGPNNFIPPGKLAKMGQIFSLDLRGILNWIKLEYNNPRILIAENGWFTNKDVKTEDTTVIYLMKNFINKVLQAIKYDQIDVFGYTAWSLLDGFEWQHAFNNRRGLFYVEFDSKEKERIPKSSAFYYKQVIQENGFPMKESTLTSHGQFPWDFSWGVTESVIKAESIASSPQFCDPNLYLWNISGDGKFYQVKGVKLKTRPAQCTDFISIKTQLELLSRMKVTHYRFAFNWSLLLPNGDMLSLNREVLRYYRCLISEILKLNVQPVVTLYYPTYQSLNLPGPLLQHGGWLNQSTVQAFRAYAEKCFQEFGDLVRFWITINEPNRFSDIYNSSSNDTYQAAHNLLIAHAMAWQVYDKHYRSFQQGQVSLSLHCDWVEPANPYIDTHLEAADRFLQFEVAWFLDPLLKTGDYPPAMRKYLGYKKSKGLSSSSLPFFTNEEKQLVKGAADFIAVNHFTTRFVAYESKNGSRYEFDQDIQLMQDFTCLSSPLRSAVVPWGLRKALNWIKKHYGDIDIYLTASGIEDQSKDNDELRKYYIEKYVQEAFKAYHIDKVNIRGYFGFKLTDEISKPKLGFFTSEFKAKASVQFYNQLICNNGFSTQPTSKCSREKEKASCTLCLLLMQKKPLILFGCCLFAMLIMLLNIVAFHKQKKRKRHWSKYFQHIHVSVETRHKKVLSQI</sequence>
<evidence type="ECO:0000256" key="9">
    <source>
        <dbReference type="SAM" id="Phobius"/>
    </source>
</evidence>
<accession>A0A9F2Q417</accession>
<dbReference type="PANTHER" id="PTHR10353:SF68">
    <property type="entry name" value="BETA-KLOTHO"/>
    <property type="match status" value="1"/>
</dbReference>
<keyword evidence="6 9" id="KW-0472">Membrane</keyword>
<feature type="transmembrane region" description="Helical" evidence="9">
    <location>
        <begin position="966"/>
        <end position="986"/>
    </location>
</feature>
<evidence type="ECO:0000256" key="6">
    <source>
        <dbReference type="ARBA" id="ARBA00023136"/>
    </source>
</evidence>
<organism evidence="11 12">
    <name type="scientific">Python bivittatus</name>
    <name type="common">Burmese python</name>
    <name type="synonym">Python molurus bivittatus</name>
    <dbReference type="NCBI Taxonomy" id="176946"/>
    <lineage>
        <taxon>Eukaryota</taxon>
        <taxon>Metazoa</taxon>
        <taxon>Chordata</taxon>
        <taxon>Craniata</taxon>
        <taxon>Vertebrata</taxon>
        <taxon>Euteleostomi</taxon>
        <taxon>Lepidosauria</taxon>
        <taxon>Squamata</taxon>
        <taxon>Bifurcata</taxon>
        <taxon>Unidentata</taxon>
        <taxon>Episquamata</taxon>
        <taxon>Toxicofera</taxon>
        <taxon>Serpentes</taxon>
        <taxon>Henophidia</taxon>
        <taxon>Pythonidae</taxon>
        <taxon>Python</taxon>
    </lineage>
</organism>
<keyword evidence="7" id="KW-0325">Glycoprotein</keyword>
<keyword evidence="11" id="KW-1185">Reference proteome</keyword>
<feature type="chain" id="PRO_5039939536" evidence="10">
    <location>
        <begin position="21"/>
        <end position="1018"/>
    </location>
</feature>
<evidence type="ECO:0000256" key="2">
    <source>
        <dbReference type="ARBA" id="ARBA00022475"/>
    </source>
</evidence>
<dbReference type="OrthoDB" id="65569at2759"/>
<evidence type="ECO:0000256" key="1">
    <source>
        <dbReference type="ARBA" id="ARBA00004162"/>
    </source>
</evidence>
<dbReference type="GO" id="GO:0004553">
    <property type="term" value="F:hydrolase activity, hydrolyzing O-glycosyl compounds"/>
    <property type="evidence" value="ECO:0007669"/>
    <property type="project" value="InterPro"/>
</dbReference>
<dbReference type="GO" id="GO:0005975">
    <property type="term" value="P:carbohydrate metabolic process"/>
    <property type="evidence" value="ECO:0007669"/>
    <property type="project" value="InterPro"/>
</dbReference>
<keyword evidence="3 9" id="KW-0812">Transmembrane</keyword>
<protein>
    <submittedName>
        <fullName evidence="12">Beta-klotho</fullName>
    </submittedName>
</protein>
<dbReference type="PROSITE" id="PS00653">
    <property type="entry name" value="GLYCOSYL_HYDROL_F1_2"/>
    <property type="match status" value="1"/>
</dbReference>
<dbReference type="FunFam" id="3.20.20.80:FF:000042">
    <property type="entry name" value="Klotho"/>
    <property type="match status" value="1"/>
</dbReference>
<dbReference type="GO" id="GO:0005886">
    <property type="term" value="C:plasma membrane"/>
    <property type="evidence" value="ECO:0007669"/>
    <property type="project" value="UniProtKB-SubCell"/>
</dbReference>
<dbReference type="GeneID" id="103053290"/>
<evidence type="ECO:0000313" key="12">
    <source>
        <dbReference type="RefSeq" id="XP_007426514.1"/>
    </source>
</evidence>
<keyword evidence="2" id="KW-1003">Cell membrane</keyword>
<dbReference type="InterPro" id="IPR017853">
    <property type="entry name" value="GH"/>
</dbReference>
<gene>
    <name evidence="12" type="primary">KLB</name>
</gene>
<dbReference type="KEGG" id="pbi:103053290"/>
<dbReference type="Proteomes" id="UP000695026">
    <property type="component" value="Unplaced"/>
</dbReference>
<dbReference type="InterPro" id="IPR001360">
    <property type="entry name" value="Glyco_hydro_1"/>
</dbReference>
<dbReference type="Gene3D" id="3.20.20.80">
    <property type="entry name" value="Glycosidases"/>
    <property type="match status" value="2"/>
</dbReference>
<comment type="subcellular location">
    <subcellularLocation>
        <location evidence="1">Cell membrane</location>
        <topology evidence="1">Single-pass membrane protein</topology>
    </subcellularLocation>
</comment>
<keyword evidence="5 9" id="KW-1133">Transmembrane helix</keyword>
<dbReference type="FunFam" id="3.20.20.80:FF:000062">
    <property type="entry name" value="Klotho"/>
    <property type="match status" value="1"/>
</dbReference>
<dbReference type="RefSeq" id="XP_007426514.1">
    <property type="nucleotide sequence ID" value="XM_007426452.2"/>
</dbReference>